<proteinExistence type="predicted"/>
<evidence type="ECO:0000256" key="1">
    <source>
        <dbReference type="SAM" id="SignalP"/>
    </source>
</evidence>
<keyword evidence="1" id="KW-0732">Signal</keyword>
<organism evidence="2 3">
    <name type="scientific">Sediminibacterium ginsengisoli</name>
    <dbReference type="NCBI Taxonomy" id="413434"/>
    <lineage>
        <taxon>Bacteria</taxon>
        <taxon>Pseudomonadati</taxon>
        <taxon>Bacteroidota</taxon>
        <taxon>Chitinophagia</taxon>
        <taxon>Chitinophagales</taxon>
        <taxon>Chitinophagaceae</taxon>
        <taxon>Sediminibacterium</taxon>
    </lineage>
</organism>
<evidence type="ECO:0008006" key="4">
    <source>
        <dbReference type="Google" id="ProtNLM"/>
    </source>
</evidence>
<dbReference type="Proteomes" id="UP000190888">
    <property type="component" value="Unassembled WGS sequence"/>
</dbReference>
<feature type="signal peptide" evidence="1">
    <location>
        <begin position="1"/>
        <end position="20"/>
    </location>
</feature>
<feature type="chain" id="PRO_5010533711" description="GLPGLI family protein" evidence="1">
    <location>
        <begin position="21"/>
        <end position="237"/>
    </location>
</feature>
<gene>
    <name evidence="2" type="ORF">SAMN04488132_11276</name>
</gene>
<protein>
    <recommendedName>
        <fullName evidence="4">GLPGLI family protein</fullName>
    </recommendedName>
</protein>
<dbReference type="OrthoDB" id="680296at2"/>
<dbReference type="STRING" id="413434.SAMN04488132_11276"/>
<dbReference type="RefSeq" id="WP_078832589.1">
    <property type="nucleotide sequence ID" value="NZ_FUWH01000012.1"/>
</dbReference>
<accession>A0A1T4RH25</accession>
<keyword evidence="3" id="KW-1185">Reference proteome</keyword>
<evidence type="ECO:0000313" key="2">
    <source>
        <dbReference type="EMBL" id="SKA15330.1"/>
    </source>
</evidence>
<name>A0A1T4RH25_9BACT</name>
<dbReference type="EMBL" id="FUWH01000012">
    <property type="protein sequence ID" value="SKA15330.1"/>
    <property type="molecule type" value="Genomic_DNA"/>
</dbReference>
<sequence>MIKNLLVVIYFSCICISADAQHPSVKAVTINSLFPKISDSGKYMGHDTLTVKIIGYQDLRIYEIPLFTFNDSTSGKTVFYLMHKTGDKTGFKTDGNNSLFTQQVSADSIIAANWFSNENLDQYVIFTLSDMQLLSSEKDKETGIVQDVYRARAKKDSTLTGTCTFIYKPAMNTFEATLSKELDSLKQMRLAEVRIVNDSMKYKNIVIDPIPMKLWLEETPVSDPEKYMEMFRKYKKP</sequence>
<reference evidence="2 3" key="1">
    <citation type="submission" date="2017-02" db="EMBL/GenBank/DDBJ databases">
        <authorList>
            <person name="Peterson S.W."/>
        </authorList>
    </citation>
    <scope>NUCLEOTIDE SEQUENCE [LARGE SCALE GENOMIC DNA]</scope>
    <source>
        <strain evidence="2 3">DSM 22335</strain>
    </source>
</reference>
<dbReference type="AlphaFoldDB" id="A0A1T4RH25"/>
<evidence type="ECO:0000313" key="3">
    <source>
        <dbReference type="Proteomes" id="UP000190888"/>
    </source>
</evidence>